<dbReference type="Gene3D" id="2.130.10.10">
    <property type="entry name" value="YVTN repeat-like/Quinoprotein amine dehydrogenase"/>
    <property type="match status" value="2"/>
</dbReference>
<evidence type="ECO:0000313" key="3">
    <source>
        <dbReference type="Proteomes" id="UP000054408"/>
    </source>
</evidence>
<dbReference type="eggNOG" id="KOG0266">
    <property type="taxonomic scope" value="Eukaryota"/>
</dbReference>
<dbReference type="SUPFAM" id="SSF50978">
    <property type="entry name" value="WD40 repeat-like"/>
    <property type="match status" value="1"/>
</dbReference>
<evidence type="ECO:0000256" key="1">
    <source>
        <dbReference type="PROSITE-ProRule" id="PRU00221"/>
    </source>
</evidence>
<name>A0A0L0DJC9_THETB</name>
<reference evidence="2 3" key="1">
    <citation type="submission" date="2010-05" db="EMBL/GenBank/DDBJ databases">
        <title>The Genome Sequence of Thecamonas trahens ATCC 50062.</title>
        <authorList>
            <consortium name="The Broad Institute Genome Sequencing Platform"/>
            <person name="Russ C."/>
            <person name="Cuomo C."/>
            <person name="Shea T."/>
            <person name="Young S.K."/>
            <person name="Zeng Q."/>
            <person name="Koehrsen M."/>
            <person name="Haas B."/>
            <person name="Borodovsky M."/>
            <person name="Guigo R."/>
            <person name="Alvarado L."/>
            <person name="Berlin A."/>
            <person name="Bochicchio J."/>
            <person name="Borenstein D."/>
            <person name="Chapman S."/>
            <person name="Chen Z."/>
            <person name="Freedman E."/>
            <person name="Gellesch M."/>
            <person name="Goldberg J."/>
            <person name="Griggs A."/>
            <person name="Gujja S."/>
            <person name="Heilman E."/>
            <person name="Heiman D."/>
            <person name="Hepburn T."/>
            <person name="Howarth C."/>
            <person name="Jen D."/>
            <person name="Larson L."/>
            <person name="Mehta T."/>
            <person name="Park D."/>
            <person name="Pearson M."/>
            <person name="Roberts A."/>
            <person name="Saif S."/>
            <person name="Shenoy N."/>
            <person name="Sisk P."/>
            <person name="Stolte C."/>
            <person name="Sykes S."/>
            <person name="Thomson T."/>
            <person name="Walk T."/>
            <person name="White J."/>
            <person name="Yandava C."/>
            <person name="Burger G."/>
            <person name="Gray M.W."/>
            <person name="Holland P.W.H."/>
            <person name="King N."/>
            <person name="Lang F.B.F."/>
            <person name="Roger A.J."/>
            <person name="Ruiz-Trillo I."/>
            <person name="Lander E."/>
            <person name="Nusbaum C."/>
        </authorList>
    </citation>
    <scope>NUCLEOTIDE SEQUENCE [LARGE SCALE GENOMIC DNA]</scope>
    <source>
        <strain evidence="2 3">ATCC 50062</strain>
    </source>
</reference>
<sequence>MAANASFSADTSFAASRSAAVARGADGTVAIEDEDAAARMASDAHLAFCMAGDDHTIRYYASDVLESLNVRVVLDGHESYVNSLAFSPLADAGDTIASTSDDASVKLFSLETQGLLRSFALDSAGKDVVFHPSSPFQLMVAEAAGLVSVLDLRMGAAAYSLLHPDGGSFRSVDWCGPSPSRIGGLDADAYFVWDIRAGYALSPLVHTGPAHGLGSAGRFAWSHVDDAVFATSSLTDTVKIWNCAKLDAPAVHSQAGARVSSLSWSGSSAALVSTGDDKLYCWLTY</sequence>
<dbReference type="Proteomes" id="UP000054408">
    <property type="component" value="Unassembled WGS sequence"/>
</dbReference>
<dbReference type="InterPro" id="IPR015943">
    <property type="entry name" value="WD40/YVTN_repeat-like_dom_sf"/>
</dbReference>
<gene>
    <name evidence="2" type="ORF">AMSG_01142</name>
</gene>
<dbReference type="RefSeq" id="XP_013762307.1">
    <property type="nucleotide sequence ID" value="XM_013906853.1"/>
</dbReference>
<dbReference type="InterPro" id="IPR036322">
    <property type="entry name" value="WD40_repeat_dom_sf"/>
</dbReference>
<dbReference type="GO" id="GO:0031080">
    <property type="term" value="C:nuclear pore outer ring"/>
    <property type="evidence" value="ECO:0007669"/>
    <property type="project" value="InterPro"/>
</dbReference>
<dbReference type="AlphaFoldDB" id="A0A0L0DJC9"/>
<dbReference type="InterPro" id="IPR001680">
    <property type="entry name" value="WD40_rpt"/>
</dbReference>
<proteinExistence type="predicted"/>
<dbReference type="InterPro" id="IPR037626">
    <property type="entry name" value="NUP37"/>
</dbReference>
<dbReference type="PANTHER" id="PTHR22806">
    <property type="entry name" value="NUCLEOPORIN NUP37 P37 -RELATED"/>
    <property type="match status" value="1"/>
</dbReference>
<evidence type="ECO:0000313" key="2">
    <source>
        <dbReference type="EMBL" id="KNC52310.1"/>
    </source>
</evidence>
<keyword evidence="3" id="KW-1185">Reference proteome</keyword>
<dbReference type="OrthoDB" id="340259at2759"/>
<dbReference type="PROSITE" id="PS50294">
    <property type="entry name" value="WD_REPEATS_REGION"/>
    <property type="match status" value="1"/>
</dbReference>
<accession>A0A0L0DJC9</accession>
<dbReference type="Pfam" id="PF00400">
    <property type="entry name" value="WD40"/>
    <property type="match status" value="1"/>
</dbReference>
<protein>
    <submittedName>
        <fullName evidence="2">Nucleoporin 37</fullName>
    </submittedName>
</protein>
<dbReference type="PROSITE" id="PS50082">
    <property type="entry name" value="WD_REPEATS_2"/>
    <property type="match status" value="1"/>
</dbReference>
<organism evidence="2 3">
    <name type="scientific">Thecamonas trahens ATCC 50062</name>
    <dbReference type="NCBI Taxonomy" id="461836"/>
    <lineage>
        <taxon>Eukaryota</taxon>
        <taxon>Apusozoa</taxon>
        <taxon>Apusomonadida</taxon>
        <taxon>Apusomonadidae</taxon>
        <taxon>Thecamonas</taxon>
    </lineage>
</organism>
<dbReference type="SMART" id="SM00320">
    <property type="entry name" value="WD40"/>
    <property type="match status" value="3"/>
</dbReference>
<dbReference type="EMBL" id="GL349436">
    <property type="protein sequence ID" value="KNC52310.1"/>
    <property type="molecule type" value="Genomic_DNA"/>
</dbReference>
<feature type="repeat" description="WD" evidence="1">
    <location>
        <begin position="74"/>
        <end position="118"/>
    </location>
</feature>
<dbReference type="PANTHER" id="PTHR22806:SF0">
    <property type="entry name" value="NUCLEOPORIN NUP37"/>
    <property type="match status" value="1"/>
</dbReference>
<keyword evidence="1" id="KW-0853">WD repeat</keyword>
<dbReference type="STRING" id="461836.A0A0L0DJC9"/>
<dbReference type="GeneID" id="25560904"/>